<evidence type="ECO:0000313" key="14">
    <source>
        <dbReference type="Proteomes" id="UP000317650"/>
    </source>
</evidence>
<dbReference type="AlphaFoldDB" id="A0A4S8JTY6"/>
<dbReference type="EMBL" id="PYDT01000003">
    <property type="protein sequence ID" value="THU65642.1"/>
    <property type="molecule type" value="Genomic_DNA"/>
</dbReference>
<evidence type="ECO:0000256" key="2">
    <source>
        <dbReference type="ARBA" id="ARBA00005653"/>
    </source>
</evidence>
<keyword evidence="3" id="KW-0813">Transport</keyword>
<gene>
    <name evidence="13" type="ORF">C4D60_Mb05t05770</name>
</gene>
<dbReference type="GO" id="GO:0005262">
    <property type="term" value="F:calcium channel activity"/>
    <property type="evidence" value="ECO:0007669"/>
    <property type="project" value="TreeGrafter"/>
</dbReference>
<name>A0A4S8JTY6_MUSBA</name>
<keyword evidence="4" id="KW-0109">Calcium transport</keyword>
<reference evidence="13 14" key="1">
    <citation type="journal article" date="2019" name="Nat. Plants">
        <title>Genome sequencing of Musa balbisiana reveals subgenome evolution and function divergence in polyploid bananas.</title>
        <authorList>
            <person name="Yao X."/>
        </authorList>
    </citation>
    <scope>NUCLEOTIDE SEQUENCE [LARGE SCALE GENOMIC DNA]</scope>
    <source>
        <strain evidence="14">cv. DH-PKW</strain>
        <tissue evidence="13">Leaves</tissue>
    </source>
</reference>
<feature type="region of interest" description="Disordered" evidence="11">
    <location>
        <begin position="15"/>
        <end position="55"/>
    </location>
</feature>
<evidence type="ECO:0000256" key="4">
    <source>
        <dbReference type="ARBA" id="ARBA00022568"/>
    </source>
</evidence>
<feature type="compositionally biased region" description="Low complexity" evidence="11">
    <location>
        <begin position="15"/>
        <end position="24"/>
    </location>
</feature>
<dbReference type="Proteomes" id="UP000317650">
    <property type="component" value="Chromosome 5"/>
</dbReference>
<sequence length="358" mass="40256">MAALRKTLARRFASLLRPSTAPAPASRPSPPRRSSFLQKRPFFQPALPPDRSAMPFGGERIAERIRGLCPDRIRLDGLLPPPPPPPKPIAVTEGEAEAEEEKSVSLEEVRKVVRASQVAAARARLVATGESCIPYTDFVRICCEASNGEQGSEIARSLDKSGIVIVLGNVVFLRPEEIYDIGYDVEDPSVAKAIENMIPSSLSHHHYDQCREELRKMEETKAEIDQRAANQVRKELQCGLGFMLAGTAALMRVTFWELSWDVMEPICFYLTSVYFMARYAFFLRSYKEPSFKGYFASRFAAKQKRLMESQNFDLSRFNELSQSFLRPLPPPLLPHLEFTSPSYCHCHVKNPSLIGSSQ</sequence>
<dbReference type="PANTHER" id="PTHR13462">
    <property type="entry name" value="CALCIUM UNIPORTER PROTEIN, MITOCHONDRIAL"/>
    <property type="match status" value="1"/>
</dbReference>
<keyword evidence="7" id="KW-1133">Transmembrane helix</keyword>
<keyword evidence="8" id="KW-0406">Ion transport</keyword>
<dbReference type="PANTHER" id="PTHR13462:SF31">
    <property type="entry name" value="CALCIUM UNIPORTER PROTEIN 1, MITOCHONDRIAL"/>
    <property type="match status" value="1"/>
</dbReference>
<organism evidence="13 14">
    <name type="scientific">Musa balbisiana</name>
    <name type="common">Banana</name>
    <dbReference type="NCBI Taxonomy" id="52838"/>
    <lineage>
        <taxon>Eukaryota</taxon>
        <taxon>Viridiplantae</taxon>
        <taxon>Streptophyta</taxon>
        <taxon>Embryophyta</taxon>
        <taxon>Tracheophyta</taxon>
        <taxon>Spermatophyta</taxon>
        <taxon>Magnoliopsida</taxon>
        <taxon>Liliopsida</taxon>
        <taxon>Zingiberales</taxon>
        <taxon>Musaceae</taxon>
        <taxon>Musa</taxon>
    </lineage>
</organism>
<evidence type="ECO:0000256" key="10">
    <source>
        <dbReference type="SAM" id="Coils"/>
    </source>
</evidence>
<accession>A0A4S8JTY6</accession>
<evidence type="ECO:0000256" key="11">
    <source>
        <dbReference type="SAM" id="MobiDB-lite"/>
    </source>
</evidence>
<comment type="similarity">
    <text evidence="2">Belongs to the MCU (TC 1.A.77) family.</text>
</comment>
<dbReference type="GO" id="GO:0036444">
    <property type="term" value="P:calcium import into the mitochondrion"/>
    <property type="evidence" value="ECO:0007669"/>
    <property type="project" value="TreeGrafter"/>
</dbReference>
<evidence type="ECO:0000256" key="9">
    <source>
        <dbReference type="ARBA" id="ARBA00023136"/>
    </source>
</evidence>
<dbReference type="Pfam" id="PF04678">
    <property type="entry name" value="MCU"/>
    <property type="match status" value="1"/>
</dbReference>
<proteinExistence type="inferred from homology"/>
<feature type="region of interest" description="Disordered" evidence="11">
    <location>
        <begin position="77"/>
        <end position="102"/>
    </location>
</feature>
<comment type="subcellular location">
    <subcellularLocation>
        <location evidence="1">Membrane</location>
        <topology evidence="1">Multi-pass membrane protein</topology>
    </subcellularLocation>
</comment>
<dbReference type="GO" id="GO:0051560">
    <property type="term" value="P:mitochondrial calcium ion homeostasis"/>
    <property type="evidence" value="ECO:0007669"/>
    <property type="project" value="InterPro"/>
</dbReference>
<dbReference type="STRING" id="52838.A0A4S8JTY6"/>
<dbReference type="GO" id="GO:1990246">
    <property type="term" value="C:uniplex complex"/>
    <property type="evidence" value="ECO:0007669"/>
    <property type="project" value="TreeGrafter"/>
</dbReference>
<evidence type="ECO:0000256" key="7">
    <source>
        <dbReference type="ARBA" id="ARBA00022989"/>
    </source>
</evidence>
<evidence type="ECO:0000256" key="5">
    <source>
        <dbReference type="ARBA" id="ARBA00022692"/>
    </source>
</evidence>
<dbReference type="GO" id="GO:0015292">
    <property type="term" value="F:uniporter activity"/>
    <property type="evidence" value="ECO:0007669"/>
    <property type="project" value="TreeGrafter"/>
</dbReference>
<dbReference type="InterPro" id="IPR006769">
    <property type="entry name" value="MCU_C"/>
</dbReference>
<evidence type="ECO:0000259" key="12">
    <source>
        <dbReference type="Pfam" id="PF04678"/>
    </source>
</evidence>
<dbReference type="InterPro" id="IPR039055">
    <property type="entry name" value="MCU_fam"/>
</dbReference>
<evidence type="ECO:0000256" key="3">
    <source>
        <dbReference type="ARBA" id="ARBA00022448"/>
    </source>
</evidence>
<feature type="domain" description="Calcium uniporter protein C-terminal" evidence="12">
    <location>
        <begin position="149"/>
        <end position="320"/>
    </location>
</feature>
<feature type="coiled-coil region" evidence="10">
    <location>
        <begin position="207"/>
        <end position="234"/>
    </location>
</feature>
<evidence type="ECO:0000256" key="6">
    <source>
        <dbReference type="ARBA" id="ARBA00022837"/>
    </source>
</evidence>
<protein>
    <recommendedName>
        <fullName evidence="12">Calcium uniporter protein C-terminal domain-containing protein</fullName>
    </recommendedName>
</protein>
<keyword evidence="10" id="KW-0175">Coiled coil</keyword>
<keyword evidence="5" id="KW-0812">Transmembrane</keyword>
<feature type="compositionally biased region" description="Pro residues" evidence="11">
    <location>
        <begin position="79"/>
        <end position="88"/>
    </location>
</feature>
<keyword evidence="6" id="KW-0106">Calcium</keyword>
<evidence type="ECO:0000256" key="8">
    <source>
        <dbReference type="ARBA" id="ARBA00023065"/>
    </source>
</evidence>
<evidence type="ECO:0000313" key="13">
    <source>
        <dbReference type="EMBL" id="THU65642.1"/>
    </source>
</evidence>
<keyword evidence="9" id="KW-0472">Membrane</keyword>
<evidence type="ECO:0000256" key="1">
    <source>
        <dbReference type="ARBA" id="ARBA00004141"/>
    </source>
</evidence>
<keyword evidence="14" id="KW-1185">Reference proteome</keyword>
<comment type="caution">
    <text evidence="13">The sequence shown here is derived from an EMBL/GenBank/DDBJ whole genome shotgun (WGS) entry which is preliminary data.</text>
</comment>